<protein>
    <submittedName>
        <fullName evidence="6">FAD-binding protein</fullName>
    </submittedName>
</protein>
<dbReference type="RefSeq" id="WP_180915411.1">
    <property type="nucleotide sequence ID" value="NZ_CP059165.1"/>
</dbReference>
<dbReference type="Proteomes" id="UP000510682">
    <property type="component" value="Chromosome"/>
</dbReference>
<dbReference type="SUPFAM" id="SSF51905">
    <property type="entry name" value="FAD/NAD(P)-binding domain"/>
    <property type="match status" value="1"/>
</dbReference>
<name>A0A7D6I034_9MYCO</name>
<keyword evidence="2" id="KW-0285">Flavoprotein</keyword>
<feature type="domain" description="FAD-dependent oxidoreductase 2 FAD-binding" evidence="5">
    <location>
        <begin position="24"/>
        <end position="530"/>
    </location>
</feature>
<dbReference type="KEGG" id="mgor:H0P51_24530"/>
<dbReference type="GO" id="GO:0033765">
    <property type="term" value="F:steroid dehydrogenase activity, acting on the CH-CH group of donors"/>
    <property type="evidence" value="ECO:0007669"/>
    <property type="project" value="UniProtKB-ARBA"/>
</dbReference>
<dbReference type="Gene3D" id="3.50.50.60">
    <property type="entry name" value="FAD/NAD(P)-binding domain"/>
    <property type="match status" value="2"/>
</dbReference>
<reference evidence="7" key="1">
    <citation type="submission" date="2020-07" db="EMBL/GenBank/DDBJ databases">
        <title>Description of Mycobacterium gordonae subsp. intergordonae subsp.nov. and Mycobacterium gordonae subsp. gordonae subsp. nov.</title>
        <authorList>
            <person name="Yu X."/>
        </authorList>
    </citation>
    <scope>NUCLEOTIDE SEQUENCE [LARGE SCALE GENOMIC DNA]</scope>
    <source>
        <strain evidence="7">24</strain>
    </source>
</reference>
<dbReference type="PANTHER" id="PTHR43400">
    <property type="entry name" value="FUMARATE REDUCTASE"/>
    <property type="match status" value="1"/>
</dbReference>
<dbReference type="InterPro" id="IPR050315">
    <property type="entry name" value="FAD-oxidoreductase_2"/>
</dbReference>
<dbReference type="GO" id="GO:0008202">
    <property type="term" value="P:steroid metabolic process"/>
    <property type="evidence" value="ECO:0007669"/>
    <property type="project" value="UniProtKB-ARBA"/>
</dbReference>
<keyword evidence="3" id="KW-0274">FAD</keyword>
<evidence type="ECO:0000259" key="5">
    <source>
        <dbReference type="Pfam" id="PF00890"/>
    </source>
</evidence>
<comment type="cofactor">
    <cofactor evidence="1">
        <name>FAD</name>
        <dbReference type="ChEBI" id="CHEBI:57692"/>
    </cofactor>
</comment>
<organism evidence="6 7">
    <name type="scientific">Mycobacterium vicinigordonae</name>
    <dbReference type="NCBI Taxonomy" id="1719132"/>
    <lineage>
        <taxon>Bacteria</taxon>
        <taxon>Bacillati</taxon>
        <taxon>Actinomycetota</taxon>
        <taxon>Actinomycetes</taxon>
        <taxon>Mycobacteriales</taxon>
        <taxon>Mycobacteriaceae</taxon>
        <taxon>Mycobacterium</taxon>
    </lineage>
</organism>
<proteinExistence type="predicted"/>
<keyword evidence="4" id="KW-0560">Oxidoreductase</keyword>
<dbReference type="EMBL" id="CP059165">
    <property type="protein sequence ID" value="QLL06834.1"/>
    <property type="molecule type" value="Genomic_DNA"/>
</dbReference>
<evidence type="ECO:0000256" key="4">
    <source>
        <dbReference type="ARBA" id="ARBA00023002"/>
    </source>
</evidence>
<accession>A0A7D6I034</accession>
<dbReference type="PANTHER" id="PTHR43400:SF10">
    <property type="entry name" value="3-OXOSTEROID 1-DEHYDROGENASE"/>
    <property type="match status" value="1"/>
</dbReference>
<evidence type="ECO:0000256" key="1">
    <source>
        <dbReference type="ARBA" id="ARBA00001974"/>
    </source>
</evidence>
<evidence type="ECO:0000313" key="6">
    <source>
        <dbReference type="EMBL" id="QLL06834.1"/>
    </source>
</evidence>
<dbReference type="InterPro" id="IPR036188">
    <property type="entry name" value="FAD/NAD-bd_sf"/>
</dbReference>
<dbReference type="InterPro" id="IPR027477">
    <property type="entry name" value="Succ_DH/fumarate_Rdtase_cat_sf"/>
</dbReference>
<keyword evidence="7" id="KW-1185">Reference proteome</keyword>
<dbReference type="InterPro" id="IPR003953">
    <property type="entry name" value="FAD-dep_OxRdtase_2_FAD-bd"/>
</dbReference>
<reference evidence="6 7" key="2">
    <citation type="submission" date="2020-07" db="EMBL/GenBank/DDBJ databases">
        <authorList>
            <person name="Yu X."/>
        </authorList>
    </citation>
    <scope>NUCLEOTIDE SEQUENCE [LARGE SCALE GENOMIC DNA]</scope>
    <source>
        <strain evidence="7">24</strain>
    </source>
</reference>
<dbReference type="Pfam" id="PF00890">
    <property type="entry name" value="FAD_binding_2"/>
    <property type="match status" value="1"/>
</dbReference>
<dbReference type="SUPFAM" id="SSF56425">
    <property type="entry name" value="Succinate dehydrogenase/fumarate reductase flavoprotein, catalytic domain"/>
    <property type="match status" value="1"/>
</dbReference>
<sequence length="553" mass="58490">MPEDQTRDHEYDSDHEYDWDYEYDVVVLGSGGAGLTAALAAATTGATVAVFEKAATVGGTTAVSGGIAWIPAHNRCAERELTPEDALRYLHAQSYGSMDSDLVDTFVRTGPVMLDFVESHSGLRFEVATGFPDYQPELPGGQPAGGRSLSAAPFDLGLLGDWATRITAFPADWSNVGFDAETRARLHADIDRAGELCVAGTALIAGLLKGLLDIAVTPHTGSRATELLVDEHGGVSGVRIAGPERTEDVRARRGVILGTGGFEWDPLLTQAFLRGPMHGAVSPPNNTGDGLRMAMALGADLANMGEAWWVPIVRIPDDTIEGRQRSRSVRLERTRPRSIIVNRAGRRFVNEAGEYNSMAGAFHYLQPGKGYVNDPAWMVFDSIHLGRYGFLGIGPNDPVPEWFCESADLAELSAKTGIDAAGLADTLQRWNRNVAAGSDPDFGRGSSAYDGYWGDDSAPTLSGKTLGPIDTAPYYAVPISVGSMGTKGGPRTDVDGRVLHVNGRPIPRLFAAGNAMAGATGRAYGGAGGTIGPAMVFGYRAGYTAATGESVKV</sequence>
<evidence type="ECO:0000256" key="2">
    <source>
        <dbReference type="ARBA" id="ARBA00022630"/>
    </source>
</evidence>
<gene>
    <name evidence="6" type="ORF">H0P51_24530</name>
</gene>
<evidence type="ECO:0000313" key="7">
    <source>
        <dbReference type="Proteomes" id="UP000510682"/>
    </source>
</evidence>
<dbReference type="AlphaFoldDB" id="A0A7D6I034"/>
<evidence type="ECO:0000256" key="3">
    <source>
        <dbReference type="ARBA" id="ARBA00022827"/>
    </source>
</evidence>
<reference evidence="7" key="3">
    <citation type="submission" date="2023-07" db="EMBL/GenBank/DDBJ databases">
        <title>Description of Mycobacterium gordonae subsp. intergordonae subsp.nov. and Mycobacterium gordonae subsp. gordonae subsp. nov.</title>
        <authorList>
            <person name="Huang H."/>
        </authorList>
    </citation>
    <scope>NUCLEOTIDE SEQUENCE [LARGE SCALE GENOMIC DNA]</scope>
    <source>
        <strain evidence="7">24</strain>
    </source>
</reference>